<dbReference type="EMBL" id="JAIWYP010000002">
    <property type="protein sequence ID" value="KAH3868786.1"/>
    <property type="molecule type" value="Genomic_DNA"/>
</dbReference>
<dbReference type="AlphaFoldDB" id="A0A9D4RHI6"/>
<accession>A0A9D4RHI6</accession>
<evidence type="ECO:0000313" key="2">
    <source>
        <dbReference type="EMBL" id="KAH3868786.1"/>
    </source>
</evidence>
<sequence>MVMMIMIFFYHADKDGEVRVEFICNSKYTDTRVLSHYRRVTSGERRQPDADQTDHGDPRPKSLRASLCYQAGQPDPYLKGPNVSIPGADVLRLVSGVVPA</sequence>
<protein>
    <submittedName>
        <fullName evidence="2">Uncharacterized protein</fullName>
    </submittedName>
</protein>
<reference evidence="2" key="1">
    <citation type="journal article" date="2019" name="bioRxiv">
        <title>The Genome of the Zebra Mussel, Dreissena polymorpha: A Resource for Invasive Species Research.</title>
        <authorList>
            <person name="McCartney M.A."/>
            <person name="Auch B."/>
            <person name="Kono T."/>
            <person name="Mallez S."/>
            <person name="Zhang Y."/>
            <person name="Obille A."/>
            <person name="Becker A."/>
            <person name="Abrahante J.E."/>
            <person name="Garbe J."/>
            <person name="Badalamenti J.P."/>
            <person name="Herman A."/>
            <person name="Mangelson H."/>
            <person name="Liachko I."/>
            <person name="Sullivan S."/>
            <person name="Sone E.D."/>
            <person name="Koren S."/>
            <person name="Silverstein K.A.T."/>
            <person name="Beckman K.B."/>
            <person name="Gohl D.M."/>
        </authorList>
    </citation>
    <scope>NUCLEOTIDE SEQUENCE</scope>
    <source>
        <strain evidence="2">Duluth1</strain>
        <tissue evidence="2">Whole animal</tissue>
    </source>
</reference>
<dbReference type="Proteomes" id="UP000828390">
    <property type="component" value="Unassembled WGS sequence"/>
</dbReference>
<feature type="compositionally biased region" description="Basic and acidic residues" evidence="1">
    <location>
        <begin position="41"/>
        <end position="60"/>
    </location>
</feature>
<evidence type="ECO:0000313" key="3">
    <source>
        <dbReference type="Proteomes" id="UP000828390"/>
    </source>
</evidence>
<gene>
    <name evidence="2" type="ORF">DPMN_031939</name>
</gene>
<reference evidence="2" key="2">
    <citation type="submission" date="2020-11" db="EMBL/GenBank/DDBJ databases">
        <authorList>
            <person name="McCartney M.A."/>
            <person name="Auch B."/>
            <person name="Kono T."/>
            <person name="Mallez S."/>
            <person name="Becker A."/>
            <person name="Gohl D.M."/>
            <person name="Silverstein K.A.T."/>
            <person name="Koren S."/>
            <person name="Bechman K.B."/>
            <person name="Herman A."/>
            <person name="Abrahante J.E."/>
            <person name="Garbe J."/>
        </authorList>
    </citation>
    <scope>NUCLEOTIDE SEQUENCE</scope>
    <source>
        <strain evidence="2">Duluth1</strain>
        <tissue evidence="2">Whole animal</tissue>
    </source>
</reference>
<organism evidence="2 3">
    <name type="scientific">Dreissena polymorpha</name>
    <name type="common">Zebra mussel</name>
    <name type="synonym">Mytilus polymorpha</name>
    <dbReference type="NCBI Taxonomy" id="45954"/>
    <lineage>
        <taxon>Eukaryota</taxon>
        <taxon>Metazoa</taxon>
        <taxon>Spiralia</taxon>
        <taxon>Lophotrochozoa</taxon>
        <taxon>Mollusca</taxon>
        <taxon>Bivalvia</taxon>
        <taxon>Autobranchia</taxon>
        <taxon>Heteroconchia</taxon>
        <taxon>Euheterodonta</taxon>
        <taxon>Imparidentia</taxon>
        <taxon>Neoheterodontei</taxon>
        <taxon>Myida</taxon>
        <taxon>Dreissenoidea</taxon>
        <taxon>Dreissenidae</taxon>
        <taxon>Dreissena</taxon>
    </lineage>
</organism>
<keyword evidence="3" id="KW-1185">Reference proteome</keyword>
<feature type="region of interest" description="Disordered" evidence="1">
    <location>
        <begin position="39"/>
        <end position="63"/>
    </location>
</feature>
<evidence type="ECO:0000256" key="1">
    <source>
        <dbReference type="SAM" id="MobiDB-lite"/>
    </source>
</evidence>
<comment type="caution">
    <text evidence="2">The sequence shown here is derived from an EMBL/GenBank/DDBJ whole genome shotgun (WGS) entry which is preliminary data.</text>
</comment>
<name>A0A9D4RHI6_DREPO</name>
<proteinExistence type="predicted"/>